<dbReference type="EMBL" id="JAPUBN010000017">
    <property type="protein sequence ID" value="MCZ2722391.1"/>
    <property type="molecule type" value="Genomic_DNA"/>
</dbReference>
<gene>
    <name evidence="2" type="ORF">O1D97_12340</name>
</gene>
<protein>
    <submittedName>
        <fullName evidence="2">Uncharacterized protein</fullName>
    </submittedName>
</protein>
<keyword evidence="1" id="KW-1133">Transmembrane helix</keyword>
<reference evidence="2" key="1">
    <citation type="submission" date="2022-12" db="EMBL/GenBank/DDBJ databases">
        <title>Marinomonas 15G1-11 sp. nov, isolated from marine algae.</title>
        <authorList>
            <person name="Butt M."/>
            <person name="Choi D.G."/>
            <person name="Kim J.M."/>
            <person name="Lee J.K."/>
            <person name="Baek J.H."/>
            <person name="Jeon C.O."/>
        </authorList>
    </citation>
    <scope>NUCLEOTIDE SEQUENCE</scope>
    <source>
        <strain evidence="2">15G1-11</strain>
    </source>
</reference>
<feature type="transmembrane region" description="Helical" evidence="1">
    <location>
        <begin position="12"/>
        <end position="29"/>
    </location>
</feature>
<evidence type="ECO:0000256" key="1">
    <source>
        <dbReference type="SAM" id="Phobius"/>
    </source>
</evidence>
<evidence type="ECO:0000313" key="2">
    <source>
        <dbReference type="EMBL" id="MCZ2722391.1"/>
    </source>
</evidence>
<accession>A0ABT4JVH9</accession>
<comment type="caution">
    <text evidence="2">The sequence shown here is derived from an EMBL/GenBank/DDBJ whole genome shotgun (WGS) entry which is preliminary data.</text>
</comment>
<keyword evidence="1" id="KW-0472">Membrane</keyword>
<feature type="transmembrane region" description="Helical" evidence="1">
    <location>
        <begin position="45"/>
        <end position="66"/>
    </location>
</feature>
<evidence type="ECO:0000313" key="3">
    <source>
        <dbReference type="Proteomes" id="UP001149719"/>
    </source>
</evidence>
<keyword evidence="3" id="KW-1185">Reference proteome</keyword>
<organism evidence="2 3">
    <name type="scientific">Marinomonas phaeophyticola</name>
    <dbReference type="NCBI Taxonomy" id="3004091"/>
    <lineage>
        <taxon>Bacteria</taxon>
        <taxon>Pseudomonadati</taxon>
        <taxon>Pseudomonadota</taxon>
        <taxon>Gammaproteobacteria</taxon>
        <taxon>Oceanospirillales</taxon>
        <taxon>Oceanospirillaceae</taxon>
        <taxon>Marinomonas</taxon>
    </lineage>
</organism>
<name>A0ABT4JVH9_9GAMM</name>
<feature type="transmembrane region" description="Helical" evidence="1">
    <location>
        <begin position="177"/>
        <end position="195"/>
    </location>
</feature>
<dbReference type="Proteomes" id="UP001149719">
    <property type="component" value="Unassembled WGS sequence"/>
</dbReference>
<proteinExistence type="predicted"/>
<dbReference type="RefSeq" id="WP_269125989.1">
    <property type="nucleotide sequence ID" value="NZ_JAPUBN010000017.1"/>
</dbReference>
<keyword evidence="1" id="KW-0812">Transmembrane</keyword>
<feature type="transmembrane region" description="Helical" evidence="1">
    <location>
        <begin position="142"/>
        <end position="165"/>
    </location>
</feature>
<sequence length="210" mass="23433">MTTISLKTQNIVPLSILIGIQLIVVWLVNQKELDLSQLSSLKETGILMGVIGVLAGFLSSLLPTGLKNTLVFLRWRHALPGHRFIQLAEKDSRIDNAALKTAVADYEFLKTDHETQNGYWYRKIYKPLSDQKDIASTHKSYLLYRDAVAISFLSTIIFIIAKILIPNLMVDINFDSVFVFFVGGGGFIVAANNLGRRLVTTSIAVYISML</sequence>